<evidence type="ECO:0000313" key="1">
    <source>
        <dbReference type="EMBL" id="KAK5811327.1"/>
    </source>
</evidence>
<gene>
    <name evidence="1" type="ORF">PVK06_026656</name>
</gene>
<sequence>MQHQSHASTSSAGYSTSSSFLDATEITTGLLWKTSISSTGGTIIGSLVSALSSKTIVKRLVMHKSACCSLCTVHFQSTRKHVNSALKKAGLDVSSSSNLVPTFHVIMANPSQKKSCP</sequence>
<reference evidence="1 2" key="1">
    <citation type="submission" date="2023-03" db="EMBL/GenBank/DDBJ databases">
        <title>WGS of Gossypium arboreum.</title>
        <authorList>
            <person name="Yu D."/>
        </authorList>
    </citation>
    <scope>NUCLEOTIDE SEQUENCE [LARGE SCALE GENOMIC DNA]</scope>
    <source>
        <tissue evidence="1">Leaf</tissue>
    </source>
</reference>
<accession>A0ABR0NYT4</accession>
<comment type="caution">
    <text evidence="1">The sequence shown here is derived from an EMBL/GenBank/DDBJ whole genome shotgun (WGS) entry which is preliminary data.</text>
</comment>
<name>A0ABR0NYT4_GOSAR</name>
<organism evidence="1 2">
    <name type="scientific">Gossypium arboreum</name>
    <name type="common">Tree cotton</name>
    <name type="synonym">Gossypium nanking</name>
    <dbReference type="NCBI Taxonomy" id="29729"/>
    <lineage>
        <taxon>Eukaryota</taxon>
        <taxon>Viridiplantae</taxon>
        <taxon>Streptophyta</taxon>
        <taxon>Embryophyta</taxon>
        <taxon>Tracheophyta</taxon>
        <taxon>Spermatophyta</taxon>
        <taxon>Magnoliopsida</taxon>
        <taxon>eudicotyledons</taxon>
        <taxon>Gunneridae</taxon>
        <taxon>Pentapetalae</taxon>
        <taxon>rosids</taxon>
        <taxon>malvids</taxon>
        <taxon>Malvales</taxon>
        <taxon>Malvaceae</taxon>
        <taxon>Malvoideae</taxon>
        <taxon>Gossypium</taxon>
    </lineage>
</organism>
<dbReference type="Proteomes" id="UP001358586">
    <property type="component" value="Chromosome 8"/>
</dbReference>
<protein>
    <submittedName>
        <fullName evidence="1">Uncharacterized protein</fullName>
    </submittedName>
</protein>
<proteinExistence type="predicted"/>
<keyword evidence="2" id="KW-1185">Reference proteome</keyword>
<evidence type="ECO:0000313" key="2">
    <source>
        <dbReference type="Proteomes" id="UP001358586"/>
    </source>
</evidence>
<dbReference type="EMBL" id="JARKNE010000008">
    <property type="protein sequence ID" value="KAK5811327.1"/>
    <property type="molecule type" value="Genomic_DNA"/>
</dbReference>